<protein>
    <submittedName>
        <fullName evidence="2">Uncharacterized protein</fullName>
    </submittedName>
</protein>
<dbReference type="EMBL" id="ML143393">
    <property type="protein sequence ID" value="TBU32926.1"/>
    <property type="molecule type" value="Genomic_DNA"/>
</dbReference>
<keyword evidence="1" id="KW-1133">Transmembrane helix</keyword>
<dbReference type="Proteomes" id="UP000292957">
    <property type="component" value="Unassembled WGS sequence"/>
</dbReference>
<feature type="transmembrane region" description="Helical" evidence="1">
    <location>
        <begin position="15"/>
        <end position="33"/>
    </location>
</feature>
<proteinExistence type="predicted"/>
<evidence type="ECO:0000256" key="1">
    <source>
        <dbReference type="SAM" id="Phobius"/>
    </source>
</evidence>
<gene>
    <name evidence="2" type="ORF">BD311DRAFT_749992</name>
</gene>
<keyword evidence="1" id="KW-0812">Transmembrane</keyword>
<accession>A0A4Q9N2H9</accession>
<organism evidence="2">
    <name type="scientific">Dichomitus squalens</name>
    <dbReference type="NCBI Taxonomy" id="114155"/>
    <lineage>
        <taxon>Eukaryota</taxon>
        <taxon>Fungi</taxon>
        <taxon>Dikarya</taxon>
        <taxon>Basidiomycota</taxon>
        <taxon>Agaricomycotina</taxon>
        <taxon>Agaricomycetes</taxon>
        <taxon>Polyporales</taxon>
        <taxon>Polyporaceae</taxon>
        <taxon>Dichomitus</taxon>
    </lineage>
</organism>
<dbReference type="AlphaFoldDB" id="A0A4Q9N2H9"/>
<keyword evidence="1" id="KW-0472">Membrane</keyword>
<sequence>MLLTDTLRRQSSRPIWMEWLGPVAVLSLTGAFVSTHRSPHVRPQQTLSQPIRTALALQSAWNIMQ</sequence>
<name>A0A4Q9N2H9_9APHY</name>
<reference evidence="2" key="1">
    <citation type="submission" date="2019-01" db="EMBL/GenBank/DDBJ databases">
        <title>Draft genome sequences of three monokaryotic isolates of the white-rot basidiomycete fungus Dichomitus squalens.</title>
        <authorList>
            <consortium name="DOE Joint Genome Institute"/>
            <person name="Lopez S.C."/>
            <person name="Andreopoulos B."/>
            <person name="Pangilinan J."/>
            <person name="Lipzen A."/>
            <person name="Riley R."/>
            <person name="Ahrendt S."/>
            <person name="Ng V."/>
            <person name="Barry K."/>
            <person name="Daum C."/>
            <person name="Grigoriev I.V."/>
            <person name="Hilden K.S."/>
            <person name="Makela M.R."/>
            <person name="de Vries R.P."/>
        </authorList>
    </citation>
    <scope>NUCLEOTIDE SEQUENCE [LARGE SCALE GENOMIC DNA]</scope>
    <source>
        <strain evidence="2">OM18370.1</strain>
    </source>
</reference>
<evidence type="ECO:0000313" key="2">
    <source>
        <dbReference type="EMBL" id="TBU32926.1"/>
    </source>
</evidence>